<evidence type="ECO:0000313" key="1">
    <source>
        <dbReference type="EMBL" id="RXH77957.1"/>
    </source>
</evidence>
<sequence length="143" mass="16357">MSELLVQNCPNDLDSLDEHKHDMIQHIITNLSMCIQQRPGGKTPISDITLTGTPHYPNKSTVFQMVGSLNDVFQCSYTGFQVTRTKDYQNCYTERKTLRKAMRSFSMGNALRGNHLTTEELDPQAPVYKTLWLDAEVELRSMK</sequence>
<dbReference type="PANTHER" id="PTHR34361:SF6">
    <property type="entry name" value="POX DOMAIN-CONTAINING PROTEIN"/>
    <property type="match status" value="1"/>
</dbReference>
<evidence type="ECO:0000313" key="2">
    <source>
        <dbReference type="Proteomes" id="UP000290289"/>
    </source>
</evidence>
<dbReference type="Proteomes" id="UP000290289">
    <property type="component" value="Chromosome 14"/>
</dbReference>
<dbReference type="PANTHER" id="PTHR34361">
    <property type="entry name" value="OS08G0157800 PROTEIN"/>
    <property type="match status" value="1"/>
</dbReference>
<organism evidence="1 2">
    <name type="scientific">Malus domestica</name>
    <name type="common">Apple</name>
    <name type="synonym">Pyrus malus</name>
    <dbReference type="NCBI Taxonomy" id="3750"/>
    <lineage>
        <taxon>Eukaryota</taxon>
        <taxon>Viridiplantae</taxon>
        <taxon>Streptophyta</taxon>
        <taxon>Embryophyta</taxon>
        <taxon>Tracheophyta</taxon>
        <taxon>Spermatophyta</taxon>
        <taxon>Magnoliopsida</taxon>
        <taxon>eudicotyledons</taxon>
        <taxon>Gunneridae</taxon>
        <taxon>Pentapetalae</taxon>
        <taxon>rosids</taxon>
        <taxon>fabids</taxon>
        <taxon>Rosales</taxon>
        <taxon>Rosaceae</taxon>
        <taxon>Amygdaloideae</taxon>
        <taxon>Maleae</taxon>
        <taxon>Malus</taxon>
    </lineage>
</organism>
<gene>
    <name evidence="1" type="ORF">DVH24_039928</name>
</gene>
<keyword evidence="2" id="KW-1185">Reference proteome</keyword>
<accession>A0A498I7L4</accession>
<dbReference type="AlphaFoldDB" id="A0A498I7L4"/>
<name>A0A498I7L4_MALDO</name>
<reference evidence="1 2" key="1">
    <citation type="submission" date="2018-10" db="EMBL/GenBank/DDBJ databases">
        <title>A high-quality apple genome assembly.</title>
        <authorList>
            <person name="Hu J."/>
        </authorList>
    </citation>
    <scope>NUCLEOTIDE SEQUENCE [LARGE SCALE GENOMIC DNA]</scope>
    <source>
        <strain evidence="2">cv. HFTH1</strain>
        <tissue evidence="1">Young leaf</tissue>
    </source>
</reference>
<dbReference type="STRING" id="3750.A0A498I7L4"/>
<comment type="caution">
    <text evidence="1">The sequence shown here is derived from an EMBL/GenBank/DDBJ whole genome shotgun (WGS) entry which is preliminary data.</text>
</comment>
<protein>
    <submittedName>
        <fullName evidence="1">Uncharacterized protein</fullName>
    </submittedName>
</protein>
<proteinExistence type="predicted"/>
<dbReference type="EMBL" id="RDQH01000340">
    <property type="protein sequence ID" value="RXH77957.1"/>
    <property type="molecule type" value="Genomic_DNA"/>
</dbReference>